<feature type="active site" description="Proton donor" evidence="4">
    <location>
        <position position="299"/>
    </location>
</feature>
<dbReference type="Pfam" id="PF06441">
    <property type="entry name" value="EHN"/>
    <property type="match status" value="1"/>
</dbReference>
<dbReference type="Proteomes" id="UP000324611">
    <property type="component" value="Unassembled WGS sequence"/>
</dbReference>
<dbReference type="SUPFAM" id="SSF53474">
    <property type="entry name" value="alpha/beta-Hydrolases"/>
    <property type="match status" value="1"/>
</dbReference>
<evidence type="ECO:0000256" key="1">
    <source>
        <dbReference type="ARBA" id="ARBA00010088"/>
    </source>
</evidence>
<feature type="active site" description="Proton acceptor" evidence="4">
    <location>
        <position position="351"/>
    </location>
</feature>
<name>A0A5B2VKF7_9BACT</name>
<dbReference type="PANTHER" id="PTHR21661">
    <property type="entry name" value="EPOXIDE HYDROLASE 1-RELATED"/>
    <property type="match status" value="1"/>
</dbReference>
<evidence type="ECO:0000313" key="6">
    <source>
        <dbReference type="EMBL" id="KAA2239561.1"/>
    </source>
</evidence>
<gene>
    <name evidence="6" type="ORF">F0L74_25525</name>
</gene>
<dbReference type="AlphaFoldDB" id="A0A5B2VKF7"/>
<sequence>MIQPFRIHIADAVLDDLRARLGRTRWPDFIEAGGWQHGVSSAYMQDLIAHWAHDFDWREQEARMNAYPHFIAEIEGHTIHFMHIRAKGQQAIPLLITHGWPGSFLEMLDIIPLLTAENGLCFDLVIPSLPGFGFSKEVPQEGMNTARIGGLWAQLMEELGYEQYLVQGGDLGAEISTQLALQQPERVLGLHLNYIPFTYRPYLPPGASLTEAEQAALKKTAAFFKQAGAYAQVHITQPLTLAYGLSDSPAGLAAWMLQIFKNFSDPRKELSQLFERDALLANITLYWVTGTIHSSMRLYSAAQPLVLGKDQFVRVPVGVAHYPYPESFPASEYVSRGYNLQYWEEMPAGGHFAAMEQPGLFAADVRAFAEQVVP</sequence>
<evidence type="ECO:0000259" key="5">
    <source>
        <dbReference type="Pfam" id="PF06441"/>
    </source>
</evidence>
<dbReference type="PRINTS" id="PR00412">
    <property type="entry name" value="EPOXHYDRLASE"/>
</dbReference>
<reference evidence="6 7" key="1">
    <citation type="submission" date="2019-09" db="EMBL/GenBank/DDBJ databases">
        <title>Chitinophaga ginsengihumi sp. nov., isolated from soil of ginseng rhizosphere.</title>
        <authorList>
            <person name="Lee J."/>
        </authorList>
    </citation>
    <scope>NUCLEOTIDE SEQUENCE [LARGE SCALE GENOMIC DNA]</scope>
    <source>
        <strain evidence="6 7">BN140078</strain>
    </source>
</reference>
<evidence type="ECO:0000313" key="7">
    <source>
        <dbReference type="Proteomes" id="UP000324611"/>
    </source>
</evidence>
<keyword evidence="7" id="KW-1185">Reference proteome</keyword>
<evidence type="ECO:0000256" key="4">
    <source>
        <dbReference type="PIRSR" id="PIRSR001112-1"/>
    </source>
</evidence>
<organism evidence="6 7">
    <name type="scientific">Chitinophaga agrisoli</name>
    <dbReference type="NCBI Taxonomy" id="2607653"/>
    <lineage>
        <taxon>Bacteria</taxon>
        <taxon>Pseudomonadati</taxon>
        <taxon>Bacteroidota</taxon>
        <taxon>Chitinophagia</taxon>
        <taxon>Chitinophagales</taxon>
        <taxon>Chitinophagaceae</taxon>
        <taxon>Chitinophaga</taxon>
    </lineage>
</organism>
<dbReference type="RefSeq" id="WP_149840740.1">
    <property type="nucleotide sequence ID" value="NZ_VUOC01000004.1"/>
</dbReference>
<keyword evidence="2" id="KW-0058">Aromatic hydrocarbons catabolism</keyword>
<dbReference type="InterPro" id="IPR000639">
    <property type="entry name" value="Epox_hydrolase-like"/>
</dbReference>
<dbReference type="Gene3D" id="3.40.50.1820">
    <property type="entry name" value="alpha/beta hydrolase"/>
    <property type="match status" value="1"/>
</dbReference>
<dbReference type="InterPro" id="IPR010497">
    <property type="entry name" value="Epoxide_hydro_N"/>
</dbReference>
<evidence type="ECO:0000256" key="2">
    <source>
        <dbReference type="ARBA" id="ARBA00022797"/>
    </source>
</evidence>
<accession>A0A5B2VKF7</accession>
<feature type="domain" description="Epoxide hydrolase N-terminal" evidence="5">
    <location>
        <begin position="2"/>
        <end position="107"/>
    </location>
</feature>
<reference evidence="6 7" key="2">
    <citation type="submission" date="2019-09" db="EMBL/GenBank/DDBJ databases">
        <authorList>
            <person name="Jin C."/>
        </authorList>
    </citation>
    <scope>NUCLEOTIDE SEQUENCE [LARGE SCALE GENOMIC DNA]</scope>
    <source>
        <strain evidence="6 7">BN140078</strain>
    </source>
</reference>
<proteinExistence type="inferred from homology"/>
<dbReference type="GO" id="GO:0097176">
    <property type="term" value="P:epoxide metabolic process"/>
    <property type="evidence" value="ECO:0007669"/>
    <property type="project" value="TreeGrafter"/>
</dbReference>
<dbReference type="EMBL" id="VUOC01000004">
    <property type="protein sequence ID" value="KAA2239561.1"/>
    <property type="molecule type" value="Genomic_DNA"/>
</dbReference>
<dbReference type="InterPro" id="IPR016292">
    <property type="entry name" value="Epoxide_hydrolase"/>
</dbReference>
<comment type="similarity">
    <text evidence="1">Belongs to the peptidase S33 family.</text>
</comment>
<feature type="active site" description="Nucleophile" evidence="4">
    <location>
        <position position="170"/>
    </location>
</feature>
<evidence type="ECO:0000256" key="3">
    <source>
        <dbReference type="ARBA" id="ARBA00022801"/>
    </source>
</evidence>
<protein>
    <submittedName>
        <fullName evidence="6">Epoxide hydrolase</fullName>
    </submittedName>
</protein>
<dbReference type="InterPro" id="IPR029058">
    <property type="entry name" value="AB_hydrolase_fold"/>
</dbReference>
<comment type="caution">
    <text evidence="6">The sequence shown here is derived from an EMBL/GenBank/DDBJ whole genome shotgun (WGS) entry which is preliminary data.</text>
</comment>
<dbReference type="PANTHER" id="PTHR21661:SF35">
    <property type="entry name" value="EPOXIDE HYDROLASE"/>
    <property type="match status" value="1"/>
</dbReference>
<dbReference type="PIRSF" id="PIRSF001112">
    <property type="entry name" value="Epoxide_hydrolase"/>
    <property type="match status" value="1"/>
</dbReference>
<dbReference type="GO" id="GO:0004301">
    <property type="term" value="F:epoxide hydrolase activity"/>
    <property type="evidence" value="ECO:0007669"/>
    <property type="project" value="TreeGrafter"/>
</dbReference>
<keyword evidence="3 6" id="KW-0378">Hydrolase</keyword>